<feature type="domain" description="BPTI/Kunitz inhibitor" evidence="2">
    <location>
        <begin position="331"/>
        <end position="381"/>
    </location>
</feature>
<dbReference type="InterPro" id="IPR002223">
    <property type="entry name" value="Kunitz_BPTI"/>
</dbReference>
<organism evidence="3 4">
    <name type="scientific">Syphacia muris</name>
    <dbReference type="NCBI Taxonomy" id="451379"/>
    <lineage>
        <taxon>Eukaryota</taxon>
        <taxon>Metazoa</taxon>
        <taxon>Ecdysozoa</taxon>
        <taxon>Nematoda</taxon>
        <taxon>Chromadorea</taxon>
        <taxon>Rhabditida</taxon>
        <taxon>Spirurina</taxon>
        <taxon>Oxyuridomorpha</taxon>
        <taxon>Oxyuroidea</taxon>
        <taxon>Oxyuridae</taxon>
        <taxon>Syphacia</taxon>
    </lineage>
</organism>
<reference evidence="4" key="1">
    <citation type="submission" date="2016-04" db="UniProtKB">
        <authorList>
            <consortium name="WormBaseParasite"/>
        </authorList>
    </citation>
    <scope>IDENTIFICATION</scope>
</reference>
<dbReference type="InterPro" id="IPR053014">
    <property type="entry name" value="Cuticle_assoc_divergent"/>
</dbReference>
<dbReference type="PANTHER" id="PTHR46339:SF1">
    <property type="entry name" value="BPTI_KUNITZ INHIBITOR DOMAIN-CONTAINING PROTEIN"/>
    <property type="match status" value="1"/>
</dbReference>
<proteinExistence type="predicted"/>
<evidence type="ECO:0000313" key="3">
    <source>
        <dbReference type="Proteomes" id="UP000046393"/>
    </source>
</evidence>
<dbReference type="PROSITE" id="PS00280">
    <property type="entry name" value="BPTI_KUNITZ_1"/>
    <property type="match status" value="2"/>
</dbReference>
<feature type="domain" description="BPTI/Kunitz inhibitor" evidence="2">
    <location>
        <begin position="435"/>
        <end position="485"/>
    </location>
</feature>
<dbReference type="CDD" id="cd22593">
    <property type="entry name" value="Kunitz_conkunitzin"/>
    <property type="match status" value="15"/>
</dbReference>
<feature type="signal peptide" evidence="1">
    <location>
        <begin position="1"/>
        <end position="17"/>
    </location>
</feature>
<evidence type="ECO:0000259" key="2">
    <source>
        <dbReference type="PROSITE" id="PS50279"/>
    </source>
</evidence>
<dbReference type="SMART" id="SM00131">
    <property type="entry name" value="KU"/>
    <property type="match status" value="17"/>
</dbReference>
<dbReference type="Pfam" id="PF00014">
    <property type="entry name" value="Kunitz_BPTI"/>
    <property type="match status" value="17"/>
</dbReference>
<dbReference type="CDD" id="cd00109">
    <property type="entry name" value="Kunitz-type"/>
    <property type="match status" value="1"/>
</dbReference>
<feature type="domain" description="BPTI/Kunitz inhibitor" evidence="2">
    <location>
        <begin position="91"/>
        <end position="141"/>
    </location>
</feature>
<feature type="domain" description="BPTI/Kunitz inhibitor" evidence="2">
    <location>
        <begin position="1596"/>
        <end position="1646"/>
    </location>
</feature>
<accession>A0A158R5Y4</accession>
<dbReference type="STRING" id="451379.A0A158R5Y4"/>
<protein>
    <submittedName>
        <fullName evidence="4">Kunitz/Bovine pancreatic trypsin inhibitor domain protein</fullName>
    </submittedName>
</protein>
<feature type="domain" description="BPTI/Kunitz inhibitor" evidence="2">
    <location>
        <begin position="162"/>
        <end position="212"/>
    </location>
</feature>
<feature type="domain" description="BPTI/Kunitz inhibitor" evidence="2">
    <location>
        <begin position="226"/>
        <end position="276"/>
    </location>
</feature>
<feature type="domain" description="BPTI/Kunitz inhibitor" evidence="2">
    <location>
        <begin position="1699"/>
        <end position="1749"/>
    </location>
</feature>
<dbReference type="Pfam" id="PF14625">
    <property type="entry name" value="Lustrin_cystein"/>
    <property type="match status" value="12"/>
</dbReference>
<sequence>MVLKLHSTLIYLVALTAIHIESTPSDVNSILSTVKNLFFGQEADQQRPRYVNLTTRQVQAEQQQQQPQQLVIYQQPRTFYTYSPSNSGSACNLPQQIGTGPYRIPRWYYNPARMRCELFYWSGCCGNGNNFQTFQNCQQVCEGKFGLTSSPVTFFATNSECCLMPFSSGYGNESIPRWYFDSKTGSCILFYFRGKGGYGNNFASASDCLLLCRGAAFAPNTRVDPCIQERDQGVGALQLPRYYFNQQSKMCEQFIYFGSAGNRNNFLTLDECQRRCPESPNPCAYGSSSNQVACSPNTVVTDPCGSQQYCHVGQNVVTTVCCNKPPTGDKCSQPLNVGVGNSNLQRWYYNPLTQQCQIYVYKGLQGNENNFLSQQECENACFANPCSLGTPYRNQGLSVQCSAQNQGVCPSGYYCHIGVDSQTSVCCQSTASTPCNEPMASGEGKSSLTRYFYDANKRQCLTFTYFGLKGNTNNFLSKEACESRCPVWVNPCITGNPLLNFDKKPQQCSQKSPCPFNYFCHIGIDASTTVCCPSTGDPCKLPLSTGQGDQSINRWFYEQNTRRCLPFIYKGLGGNENNFLQRDHCESTCPVWINPCTSGEPLLLTNGRPKQCNPLSNDSCPSTHWCHPGGDLSVTVCCPGNSDPCTQSKTEGQGQYAQQRWYFDQARKKCFQFTFKGLMGNANNFLSEHDCETRCPVYIDPCPTTFAGQTNSIQQVISCTVTDHSCPASYWCHVGATPETTACCPNAGNPCLYPPKNSGIGDQKLIRWSFDANLRKCLSFEYRGLKGNQNNFLTLESCEEQCPIFENPCKVGEVYMVDNKPLICNPHNSCPNNYYCHIGAMDNYYCCPDQGGDPCAQPMDHGQGNSQLQRWYWNMASRQCIAFIYSGTKGTQNNFLSKQDCERTCYEIDNPCALGNPQLGTDNRPVACGAGVQSCLSSFWCHIGATSETTVCCPGRVTDDSVCHQPMSMGSGDAKLQRWYYDAINHKCVLFVYNGRYGNQNNFLTEQQCQQACSVYNNVCPSGEPLLDSTNRVRPCTFGANSCGSGYWCHLGLTSDEYMCCPGEQTEIAACQGLPFETGVTGASVPPTTRWYYDRTTMSCKTFQYNGRQGNQNNFLTEADCAATCEVFVNPCSLPISMPPRTCSTPTGCGEGMYCHFGATSQSTVCCPLEGDICSLPESRGSGTAYLERWFFNAQTGSCQQFTYTGVKGNANNFLSRELCEETCGLNPCPEGRPFVGADGRTQSCSATSQVNTCPSSYWCHTGGDQSTTVCCPGASANPCNLPMSTGEGSGSYERYYFDSVTRTCRPFTYRGLKGNQNNFLTLRACQLQCQPLENPCTGQPATTAAGQVLFCSSTNKDTCPVNFWCHVGATPETTVCCPGATNPCSVPLSPGTGNAGLARWYYNPDDRTCQPFTYNGKRGNQNNFESELECSRTCPVFENPCMGEVARDSQGRPQQCNSLQPNLCRQGYFCLLGDPAIKSNSYCCPKTSEDPCNVYLNEGAGFQGLSRWYYNPTEGECFPFLYRGQKGNENNFLSQRACEETCKPVANTCFGGNEPLRVNGKIVQCALRPCPHQYYCHIGQDSRSTVCCKRNGNICDQQLMIGIGSANLLRWYYDSVTDSCVAFNYSGLGGNENNFLSKLDCQVACPGYSGYCPHGKPLVTSDKIVPCGIDSVCPKGYVCHVTRKNSKSICCPDPSDFCLLSRDFGPCDKTVIKYGYNSLTGLCQKFKYGGCLGNLNNFDSMKDCTEVCCDKGY</sequence>
<dbReference type="SUPFAM" id="SSF57362">
    <property type="entry name" value="BPTI-like"/>
    <property type="match status" value="17"/>
</dbReference>
<dbReference type="InterPro" id="IPR006150">
    <property type="entry name" value="Cys_repeat_1"/>
</dbReference>
<dbReference type="Gene3D" id="4.10.410.10">
    <property type="entry name" value="Pancreatic trypsin inhibitor Kunitz domain"/>
    <property type="match status" value="17"/>
</dbReference>
<evidence type="ECO:0000256" key="1">
    <source>
        <dbReference type="SAM" id="SignalP"/>
    </source>
</evidence>
<dbReference type="Proteomes" id="UP000046393">
    <property type="component" value="Unplaced"/>
</dbReference>
<feature type="domain" description="BPTI/Kunitz inhibitor" evidence="2">
    <location>
        <begin position="1385"/>
        <end position="1435"/>
    </location>
</feature>
<dbReference type="InterPro" id="IPR036880">
    <property type="entry name" value="Kunitz_BPTI_sf"/>
</dbReference>
<keyword evidence="3" id="KW-1185">Reference proteome</keyword>
<name>A0A158R5Y4_9BILA</name>
<dbReference type="GO" id="GO:0004867">
    <property type="term" value="F:serine-type endopeptidase inhibitor activity"/>
    <property type="evidence" value="ECO:0007669"/>
    <property type="project" value="InterPro"/>
</dbReference>
<dbReference type="PROSITE" id="PS50279">
    <property type="entry name" value="BPTI_KUNITZ_2"/>
    <property type="match status" value="17"/>
</dbReference>
<feature type="domain" description="BPTI/Kunitz inhibitor" evidence="2">
    <location>
        <begin position="539"/>
        <end position="589"/>
    </location>
</feature>
<feature type="domain" description="BPTI/Kunitz inhibitor" evidence="2">
    <location>
        <begin position="1174"/>
        <end position="1224"/>
    </location>
</feature>
<feature type="domain" description="BPTI/Kunitz inhibitor" evidence="2">
    <location>
        <begin position="1280"/>
        <end position="1330"/>
    </location>
</feature>
<feature type="domain" description="BPTI/Kunitz inhibitor" evidence="2">
    <location>
        <begin position="855"/>
        <end position="905"/>
    </location>
</feature>
<dbReference type="PRINTS" id="PR00759">
    <property type="entry name" value="BASICPTASE"/>
</dbReference>
<feature type="domain" description="BPTI/Kunitz inhibitor" evidence="2">
    <location>
        <begin position="751"/>
        <end position="802"/>
    </location>
</feature>
<dbReference type="PANTHER" id="PTHR46339">
    <property type="entry name" value="PROTEIN CBG15282-RELATED"/>
    <property type="match status" value="1"/>
</dbReference>
<feature type="domain" description="BPTI/Kunitz inhibitor" evidence="2">
    <location>
        <begin position="645"/>
        <end position="695"/>
    </location>
</feature>
<feature type="domain" description="BPTI/Kunitz inhibitor" evidence="2">
    <location>
        <begin position="1493"/>
        <end position="1543"/>
    </location>
</feature>
<evidence type="ECO:0000313" key="4">
    <source>
        <dbReference type="WBParaSite" id="SMUV_0000869901-mRNA-1"/>
    </source>
</evidence>
<feature type="domain" description="BPTI/Kunitz inhibitor" evidence="2">
    <location>
        <begin position="1072"/>
        <end position="1125"/>
    </location>
</feature>
<dbReference type="WBParaSite" id="SMUV_0000869901-mRNA-1">
    <property type="protein sequence ID" value="SMUV_0000869901-mRNA-1"/>
    <property type="gene ID" value="SMUV_0000869901"/>
</dbReference>
<feature type="domain" description="BPTI/Kunitz inhibitor" evidence="2">
    <location>
        <begin position="963"/>
        <end position="1013"/>
    </location>
</feature>
<keyword evidence="1" id="KW-0732">Signal</keyword>
<dbReference type="InterPro" id="IPR020901">
    <property type="entry name" value="Prtase_inh_Kunz-CS"/>
</dbReference>
<feature type="chain" id="PRO_5007631552" evidence="1">
    <location>
        <begin position="18"/>
        <end position="1754"/>
    </location>
</feature>
<dbReference type="InterPro" id="IPR028150">
    <property type="entry name" value="Lustrin_cystein"/>
</dbReference>
<dbReference type="SMART" id="SM00289">
    <property type="entry name" value="WR1"/>
    <property type="match status" value="13"/>
</dbReference>